<dbReference type="GO" id="GO:0000462">
    <property type="term" value="P:maturation of SSU-rRNA from tricistronic rRNA transcript (SSU-rRNA, 5.8S rRNA, LSU-rRNA)"/>
    <property type="evidence" value="ECO:0007669"/>
    <property type="project" value="TreeGrafter"/>
</dbReference>
<dbReference type="PROSITE" id="PS50082">
    <property type="entry name" value="WD_REPEATS_2"/>
    <property type="match status" value="2"/>
</dbReference>
<proteinExistence type="inferred from homology"/>
<dbReference type="PROSITE" id="PS50294">
    <property type="entry name" value="WD_REPEATS_REGION"/>
    <property type="match status" value="1"/>
</dbReference>
<protein>
    <recommendedName>
        <fullName evidence="6">Small-subunit processome Utp12 domain-containing protein</fullName>
    </recommendedName>
</protein>
<evidence type="ECO:0000256" key="1">
    <source>
        <dbReference type="ARBA" id="ARBA00004123"/>
    </source>
</evidence>
<dbReference type="SMART" id="SM00320">
    <property type="entry name" value="WD40"/>
    <property type="match status" value="4"/>
</dbReference>
<dbReference type="EMBL" id="JAEPRC010000002">
    <property type="protein sequence ID" value="KAG2215889.1"/>
    <property type="molecule type" value="Genomic_DNA"/>
</dbReference>
<reference evidence="7" key="1">
    <citation type="submission" date="2020-12" db="EMBL/GenBank/DDBJ databases">
        <title>Metabolic potential, ecology and presence of endohyphal bacteria is reflected in genomic diversity of Mucoromycotina.</title>
        <authorList>
            <person name="Muszewska A."/>
            <person name="Okrasinska A."/>
            <person name="Steczkiewicz K."/>
            <person name="Drgas O."/>
            <person name="Orlowska M."/>
            <person name="Perlinska-Lenart U."/>
            <person name="Aleksandrzak-Piekarczyk T."/>
            <person name="Szatraj K."/>
            <person name="Zielenkiewicz U."/>
            <person name="Pilsyk S."/>
            <person name="Malc E."/>
            <person name="Mieczkowski P."/>
            <person name="Kruszewska J.S."/>
            <person name="Biernat P."/>
            <person name="Pawlowska J."/>
        </authorList>
    </citation>
    <scope>NUCLEOTIDE SEQUENCE</scope>
    <source>
        <strain evidence="7">CBS 226.32</strain>
    </source>
</reference>
<feature type="region of interest" description="Disordered" evidence="5">
    <location>
        <begin position="626"/>
        <end position="676"/>
    </location>
</feature>
<keyword evidence="4" id="KW-0853">WD repeat</keyword>
<dbReference type="InterPro" id="IPR007148">
    <property type="entry name" value="SSU_processome_Utp12"/>
</dbReference>
<dbReference type="InterPro" id="IPR052414">
    <property type="entry name" value="U3_snoRNA-assoc_WDR"/>
</dbReference>
<evidence type="ECO:0000256" key="2">
    <source>
        <dbReference type="ARBA" id="ARBA00023242"/>
    </source>
</evidence>
<evidence type="ECO:0000259" key="6">
    <source>
        <dbReference type="Pfam" id="PF04003"/>
    </source>
</evidence>
<gene>
    <name evidence="7" type="ORF">INT46_004145</name>
</gene>
<comment type="subcellular location">
    <subcellularLocation>
        <location evidence="1">Nucleus</location>
    </subcellularLocation>
</comment>
<sequence>MGKVTHKRNHDTSTVETSANASENAGIVISAFDNSTTADHFALITHAVDRHRLRIFNVRSGTVSNDYSAQEKEKITCLAWGYMKDTGDLQANTVQAFKKKKSGVTSLSRVIALGMQSGSIAMYSLSHGAVVKKLIGSHTTPITDFVMNKDGSKGYSVAEDNLIVEWDIEEGKETFKWKADAKNVRKLKLSHDEKKLATAGHTITLWDLNTHNVIKKFTGHASAIKELSFSHQDDVLVSNAEDDRYVNVWDAQSTNTNSNNLTALTLETNVSHIDFSNTEPSVLAVTDDGLVGIWENASLTTAQNSSTNNRRKMMRSMTKEADANIKIVSTTSEDTVIPILAAKFVTDNGGKSIMIARGSSVKPSFEVVKYANEETGAILPDITLTRQPITNYLIDTASIAANNLRTTRKAYDESTVTVVGNTDFAIKGPTMATNEDEEEVDENTELSIEQKLQSLDVVDTTSTKSKKNNKKKTIDTPSAGSLQTVLVQALHSNDAGLLEACLQHTKPDVINNTVRRLPTEYLIPLLLELIQKFQEKPGRAPVLLVWIKSVLLIHTAYLMTVPDLVGKLSNFYQALDTRLGVFPKLLALRGRLDIVQSQVNVKSYSNINDKQLQRAQLAENVYVELDSDDEADADEDLSDMDEQDEEDMSSDDEDEDEDEDMDSMSEDDDNEEEDDL</sequence>
<name>A0A8H7VIL5_9FUNG</name>
<dbReference type="PANTHER" id="PTHR44267">
    <property type="entry name" value="WD REPEAT-CONTAINING PROTEIN 43"/>
    <property type="match status" value="1"/>
</dbReference>
<dbReference type="InterPro" id="IPR015943">
    <property type="entry name" value="WD40/YVTN_repeat-like_dom_sf"/>
</dbReference>
<comment type="similarity">
    <text evidence="3">Belongs to the UTP5 family.</text>
</comment>
<evidence type="ECO:0000313" key="8">
    <source>
        <dbReference type="Proteomes" id="UP000650833"/>
    </source>
</evidence>
<dbReference type="PANTHER" id="PTHR44267:SF1">
    <property type="entry name" value="WD REPEAT-CONTAINING PROTEIN 43"/>
    <property type="match status" value="1"/>
</dbReference>
<accession>A0A8H7VIL5</accession>
<evidence type="ECO:0000313" key="7">
    <source>
        <dbReference type="EMBL" id="KAG2215889.1"/>
    </source>
</evidence>
<dbReference type="InterPro" id="IPR001680">
    <property type="entry name" value="WD40_rpt"/>
</dbReference>
<evidence type="ECO:0000256" key="3">
    <source>
        <dbReference type="ARBA" id="ARBA00038335"/>
    </source>
</evidence>
<dbReference type="InterPro" id="IPR036322">
    <property type="entry name" value="WD40_repeat_dom_sf"/>
</dbReference>
<feature type="domain" description="Small-subunit processome Utp12" evidence="6">
    <location>
        <begin position="493"/>
        <end position="597"/>
    </location>
</feature>
<dbReference type="Pfam" id="PF04003">
    <property type="entry name" value="Utp12"/>
    <property type="match status" value="1"/>
</dbReference>
<feature type="repeat" description="WD" evidence="4">
    <location>
        <begin position="217"/>
        <end position="259"/>
    </location>
</feature>
<dbReference type="Proteomes" id="UP000650833">
    <property type="component" value="Unassembled WGS sequence"/>
</dbReference>
<comment type="caution">
    <text evidence="7">The sequence shown here is derived from an EMBL/GenBank/DDBJ whole genome shotgun (WGS) entry which is preliminary data.</text>
</comment>
<evidence type="ECO:0000256" key="4">
    <source>
        <dbReference type="PROSITE-ProRule" id="PRU00221"/>
    </source>
</evidence>
<evidence type="ECO:0000256" key="5">
    <source>
        <dbReference type="SAM" id="MobiDB-lite"/>
    </source>
</evidence>
<feature type="repeat" description="WD" evidence="4">
    <location>
        <begin position="135"/>
        <end position="176"/>
    </location>
</feature>
<dbReference type="SUPFAM" id="SSF50978">
    <property type="entry name" value="WD40 repeat-like"/>
    <property type="match status" value="1"/>
</dbReference>
<organism evidence="7 8">
    <name type="scientific">Mucor plumbeus</name>
    <dbReference type="NCBI Taxonomy" id="97098"/>
    <lineage>
        <taxon>Eukaryota</taxon>
        <taxon>Fungi</taxon>
        <taxon>Fungi incertae sedis</taxon>
        <taxon>Mucoromycota</taxon>
        <taxon>Mucoromycotina</taxon>
        <taxon>Mucoromycetes</taxon>
        <taxon>Mucorales</taxon>
        <taxon>Mucorineae</taxon>
        <taxon>Mucoraceae</taxon>
        <taxon>Mucor</taxon>
    </lineage>
</organism>
<dbReference type="AlphaFoldDB" id="A0A8H7VIL5"/>
<dbReference type="GO" id="GO:0005730">
    <property type="term" value="C:nucleolus"/>
    <property type="evidence" value="ECO:0007669"/>
    <property type="project" value="TreeGrafter"/>
</dbReference>
<keyword evidence="2" id="KW-0539">Nucleus</keyword>
<dbReference type="OrthoDB" id="30195at2759"/>
<dbReference type="Pfam" id="PF00400">
    <property type="entry name" value="WD40"/>
    <property type="match status" value="1"/>
</dbReference>
<keyword evidence="8" id="KW-1185">Reference proteome</keyword>
<dbReference type="Gene3D" id="2.130.10.10">
    <property type="entry name" value="YVTN repeat-like/Quinoprotein amine dehydrogenase"/>
    <property type="match status" value="1"/>
</dbReference>